<feature type="transmembrane region" description="Helical" evidence="1">
    <location>
        <begin position="158"/>
        <end position="183"/>
    </location>
</feature>
<protein>
    <submittedName>
        <fullName evidence="2">Uncharacterized protein</fullName>
    </submittedName>
</protein>
<evidence type="ECO:0000256" key="1">
    <source>
        <dbReference type="SAM" id="Phobius"/>
    </source>
</evidence>
<dbReference type="AlphaFoldDB" id="A0A369P4R4"/>
<dbReference type="EMBL" id="PPUT01000001">
    <property type="protein sequence ID" value="RDC47094.1"/>
    <property type="molecule type" value="Genomic_DNA"/>
</dbReference>
<proteinExistence type="predicted"/>
<feature type="transmembrane region" description="Helical" evidence="1">
    <location>
        <begin position="235"/>
        <end position="255"/>
    </location>
</feature>
<gene>
    <name evidence="2" type="ORF">C1850_00150</name>
</gene>
<reference evidence="2 3" key="1">
    <citation type="journal article" date="2018" name="Elife">
        <title>Discovery and characterization of a prevalent human gut bacterial enzyme sufficient for the inactivation of a family of plant toxins.</title>
        <authorList>
            <person name="Koppel N."/>
            <person name="Bisanz J.E."/>
            <person name="Pandelia M.E."/>
            <person name="Turnbaugh P.J."/>
            <person name="Balskus E.P."/>
        </authorList>
    </citation>
    <scope>NUCLEOTIDE SEQUENCE [LARGE SCALE GENOMIC DNA]</scope>
    <source>
        <strain evidence="2 3">OB21 GAM 11</strain>
    </source>
</reference>
<organism evidence="2 3">
    <name type="scientific">Adlercreutzia equolifaciens subsp. celatus</name>
    <dbReference type="NCBI Taxonomy" id="394340"/>
    <lineage>
        <taxon>Bacteria</taxon>
        <taxon>Bacillati</taxon>
        <taxon>Actinomycetota</taxon>
        <taxon>Coriobacteriia</taxon>
        <taxon>Eggerthellales</taxon>
        <taxon>Eggerthellaceae</taxon>
        <taxon>Adlercreutzia</taxon>
    </lineage>
</organism>
<feature type="transmembrane region" description="Helical" evidence="1">
    <location>
        <begin position="21"/>
        <end position="38"/>
    </location>
</feature>
<sequence>MAAPQPINRGPSLGFMRVIQVLFAINIIAVLVSCATLRSGTYTLGFSEVLDMVNLVFDGVSFWLIMQRSRGARYWIIGFSAFNIAAGTIYNAATGQFNVLDQLGASAFDIVLLLYFLFAKRPRQVLTVEFTARRCKELVVRAWDLWQPRTWSFWRSMIIYFCLFSIVGHWMEAGFCLFIKWGIVPGIYDPNSGIWHDYLNPFPVYGAGMVACAVLLFPIKNLLEEKLGGIAKPLVASFIVNALVCAVIELVLGLTSNMPDANGVYPLWDYSTMPFNFMGQICLQNTLLFGVVATLMTWVVYPALQREYLKLPEPMRQTFFVAVLVFYAIVVCLYVINITLPV</sequence>
<accession>A0A369P4R4</accession>
<comment type="caution">
    <text evidence="2">The sequence shown here is derived from an EMBL/GenBank/DDBJ whole genome shotgun (WGS) entry which is preliminary data.</text>
</comment>
<dbReference type="InterPro" id="IPR010540">
    <property type="entry name" value="CmpB_TMEM229"/>
</dbReference>
<dbReference type="Pfam" id="PF06541">
    <property type="entry name" value="ABC_trans_CmpB"/>
    <property type="match status" value="1"/>
</dbReference>
<feature type="transmembrane region" description="Helical" evidence="1">
    <location>
        <begin position="203"/>
        <end position="223"/>
    </location>
</feature>
<dbReference type="Proteomes" id="UP000253805">
    <property type="component" value="Unassembled WGS sequence"/>
</dbReference>
<keyword evidence="1" id="KW-0472">Membrane</keyword>
<feature type="transmembrane region" description="Helical" evidence="1">
    <location>
        <begin position="72"/>
        <end position="93"/>
    </location>
</feature>
<evidence type="ECO:0000313" key="3">
    <source>
        <dbReference type="Proteomes" id="UP000253805"/>
    </source>
</evidence>
<feature type="transmembrane region" description="Helical" evidence="1">
    <location>
        <begin position="275"/>
        <end position="299"/>
    </location>
</feature>
<name>A0A369P4R4_9ACTN</name>
<keyword evidence="1" id="KW-1133">Transmembrane helix</keyword>
<feature type="transmembrane region" description="Helical" evidence="1">
    <location>
        <begin position="99"/>
        <end position="118"/>
    </location>
</feature>
<evidence type="ECO:0000313" key="2">
    <source>
        <dbReference type="EMBL" id="RDC47094.1"/>
    </source>
</evidence>
<feature type="transmembrane region" description="Helical" evidence="1">
    <location>
        <begin position="319"/>
        <end position="340"/>
    </location>
</feature>
<keyword evidence="1" id="KW-0812">Transmembrane</keyword>